<name>A0A560HFY5_9PROT</name>
<keyword evidence="7 11" id="KW-0831">Ubiquinone biosynthesis</keyword>
<feature type="transmembrane region" description="Helical" evidence="11">
    <location>
        <begin position="189"/>
        <end position="209"/>
    </location>
</feature>
<dbReference type="InterPro" id="IPR030470">
    <property type="entry name" value="UbiA_prenylTrfase_CS"/>
</dbReference>
<comment type="caution">
    <text evidence="13">The sequence shown here is derived from an EMBL/GenBank/DDBJ whole genome shotgun (WGS) entry which is preliminary data.</text>
</comment>
<comment type="function">
    <text evidence="11">Catalyzes the prenylation of para-hydroxybenzoate (PHB) with an all-trans polyprenyl group. Mediates the second step in the final reaction sequence of ubiquinone-8 (UQ-8) biosynthesis, which is the condensation of the polyisoprenoid side chain with PHB, generating the first membrane-bound Q intermediate 3-octaprenyl-4-hydroxybenzoate.</text>
</comment>
<accession>A0A560HFY5</accession>
<dbReference type="NCBIfam" id="TIGR01474">
    <property type="entry name" value="ubiA_proteo"/>
    <property type="match status" value="1"/>
</dbReference>
<keyword evidence="6 11" id="KW-0808">Transferase</keyword>
<evidence type="ECO:0000256" key="12">
    <source>
        <dbReference type="NCBIfam" id="TIGR01474"/>
    </source>
</evidence>
<keyword evidence="9 11" id="KW-1133">Transmembrane helix</keyword>
<dbReference type="PANTHER" id="PTHR11048">
    <property type="entry name" value="PRENYLTRANSFERASES"/>
    <property type="match status" value="1"/>
</dbReference>
<dbReference type="OrthoDB" id="9782418at2"/>
<feature type="transmembrane region" description="Helical" evidence="11">
    <location>
        <begin position="166"/>
        <end position="183"/>
    </location>
</feature>
<evidence type="ECO:0000256" key="9">
    <source>
        <dbReference type="ARBA" id="ARBA00022989"/>
    </source>
</evidence>
<comment type="subcellular location">
    <subcellularLocation>
        <location evidence="11">Cell inner membrane</location>
        <topology evidence="11">Multi-pass membrane protein</topology>
    </subcellularLocation>
    <subcellularLocation>
        <location evidence="2">Membrane</location>
        <topology evidence="2">Multi-pass membrane protein</topology>
    </subcellularLocation>
</comment>
<feature type="transmembrane region" description="Helical" evidence="11">
    <location>
        <begin position="43"/>
        <end position="62"/>
    </location>
</feature>
<dbReference type="Gene3D" id="1.10.357.140">
    <property type="entry name" value="UbiA prenyltransferase"/>
    <property type="match status" value="1"/>
</dbReference>
<comment type="pathway">
    <text evidence="11">Cofactor biosynthesis; ubiquinone biosynthesis.</text>
</comment>
<gene>
    <name evidence="11" type="primary">ubiA</name>
    <name evidence="13" type="ORF">FBZ90_102300</name>
</gene>
<protein>
    <recommendedName>
        <fullName evidence="11 12">4-hydroxybenzoate octaprenyltransferase</fullName>
        <ecNumber evidence="11 12">2.5.1.39</ecNumber>
    </recommendedName>
    <alternativeName>
        <fullName evidence="11">4-HB polyprenyltransferase</fullName>
    </alternativeName>
</protein>
<evidence type="ECO:0000256" key="8">
    <source>
        <dbReference type="ARBA" id="ARBA00022692"/>
    </source>
</evidence>
<organism evidence="13 14">
    <name type="scientific">Nitrospirillum amazonense</name>
    <dbReference type="NCBI Taxonomy" id="28077"/>
    <lineage>
        <taxon>Bacteria</taxon>
        <taxon>Pseudomonadati</taxon>
        <taxon>Pseudomonadota</taxon>
        <taxon>Alphaproteobacteria</taxon>
        <taxon>Rhodospirillales</taxon>
        <taxon>Azospirillaceae</taxon>
        <taxon>Nitrospirillum</taxon>
    </lineage>
</organism>
<evidence type="ECO:0000256" key="11">
    <source>
        <dbReference type="HAMAP-Rule" id="MF_01635"/>
    </source>
</evidence>
<feature type="transmembrane region" description="Helical" evidence="11">
    <location>
        <begin position="139"/>
        <end position="157"/>
    </location>
</feature>
<feature type="transmembrane region" description="Helical" evidence="11">
    <location>
        <begin position="289"/>
        <end position="312"/>
    </location>
</feature>
<dbReference type="RefSeq" id="WP_145729739.1">
    <property type="nucleotide sequence ID" value="NZ_VITR01000002.1"/>
</dbReference>
<comment type="catalytic activity">
    <reaction evidence="11">
        <text>all-trans-octaprenyl diphosphate + 4-hydroxybenzoate = 4-hydroxy-3-(all-trans-octaprenyl)benzoate + diphosphate</text>
        <dbReference type="Rhea" id="RHEA:27782"/>
        <dbReference type="ChEBI" id="CHEBI:1617"/>
        <dbReference type="ChEBI" id="CHEBI:17879"/>
        <dbReference type="ChEBI" id="CHEBI:33019"/>
        <dbReference type="ChEBI" id="CHEBI:57711"/>
        <dbReference type="EC" id="2.5.1.39"/>
    </reaction>
</comment>
<evidence type="ECO:0000313" key="13">
    <source>
        <dbReference type="EMBL" id="TWB45342.1"/>
    </source>
</evidence>
<evidence type="ECO:0000256" key="1">
    <source>
        <dbReference type="ARBA" id="ARBA00001946"/>
    </source>
</evidence>
<dbReference type="InterPro" id="IPR044878">
    <property type="entry name" value="UbiA_sf"/>
</dbReference>
<dbReference type="Proteomes" id="UP000315751">
    <property type="component" value="Unassembled WGS sequence"/>
</dbReference>
<evidence type="ECO:0000256" key="4">
    <source>
        <dbReference type="ARBA" id="ARBA00022475"/>
    </source>
</evidence>
<evidence type="ECO:0000256" key="6">
    <source>
        <dbReference type="ARBA" id="ARBA00022679"/>
    </source>
</evidence>
<dbReference type="CDD" id="cd13959">
    <property type="entry name" value="PT_UbiA_COQ2"/>
    <property type="match status" value="1"/>
</dbReference>
<feature type="transmembrane region" description="Helical" evidence="11">
    <location>
        <begin position="113"/>
        <end position="133"/>
    </location>
</feature>
<dbReference type="UniPathway" id="UPA00232"/>
<keyword evidence="11" id="KW-0460">Magnesium</keyword>
<dbReference type="HAMAP" id="MF_01635">
    <property type="entry name" value="UbiA"/>
    <property type="match status" value="1"/>
</dbReference>
<dbReference type="PANTHER" id="PTHR11048:SF28">
    <property type="entry name" value="4-HYDROXYBENZOATE POLYPRENYLTRANSFERASE, MITOCHONDRIAL"/>
    <property type="match status" value="1"/>
</dbReference>
<keyword evidence="14" id="KW-1185">Reference proteome</keyword>
<dbReference type="InterPro" id="IPR039653">
    <property type="entry name" value="Prenyltransferase"/>
</dbReference>
<dbReference type="GO" id="GO:0005886">
    <property type="term" value="C:plasma membrane"/>
    <property type="evidence" value="ECO:0007669"/>
    <property type="project" value="UniProtKB-SubCell"/>
</dbReference>
<dbReference type="FunFam" id="1.20.120.1780:FF:000001">
    <property type="entry name" value="4-hydroxybenzoate octaprenyltransferase"/>
    <property type="match status" value="1"/>
</dbReference>
<feature type="transmembrane region" description="Helical" evidence="11">
    <location>
        <begin position="68"/>
        <end position="92"/>
    </location>
</feature>
<evidence type="ECO:0000313" key="14">
    <source>
        <dbReference type="Proteomes" id="UP000315751"/>
    </source>
</evidence>
<keyword evidence="5 11" id="KW-0997">Cell inner membrane</keyword>
<keyword evidence="10 11" id="KW-0472">Membrane</keyword>
<evidence type="ECO:0000256" key="2">
    <source>
        <dbReference type="ARBA" id="ARBA00004141"/>
    </source>
</evidence>
<dbReference type="Pfam" id="PF01040">
    <property type="entry name" value="UbiA"/>
    <property type="match status" value="1"/>
</dbReference>
<dbReference type="InterPro" id="IPR006370">
    <property type="entry name" value="HB_polyprenyltransferase-like"/>
</dbReference>
<dbReference type="GO" id="GO:0006744">
    <property type="term" value="P:ubiquinone biosynthetic process"/>
    <property type="evidence" value="ECO:0007669"/>
    <property type="project" value="UniProtKB-UniRule"/>
</dbReference>
<dbReference type="PROSITE" id="PS00943">
    <property type="entry name" value="UBIA"/>
    <property type="match status" value="1"/>
</dbReference>
<dbReference type="EC" id="2.5.1.39" evidence="11 12"/>
<evidence type="ECO:0000256" key="10">
    <source>
        <dbReference type="ARBA" id="ARBA00023136"/>
    </source>
</evidence>
<dbReference type="AlphaFoldDB" id="A0A560HFY5"/>
<keyword evidence="8 11" id="KW-0812">Transmembrane</keyword>
<dbReference type="InterPro" id="IPR000537">
    <property type="entry name" value="UbiA_prenyltransferase"/>
</dbReference>
<dbReference type="FunFam" id="1.10.357.140:FF:000003">
    <property type="entry name" value="4-hydroxybenzoate polyprenyltransferase, mitochondrial"/>
    <property type="match status" value="1"/>
</dbReference>
<dbReference type="EMBL" id="VITR01000002">
    <property type="protein sequence ID" value="TWB45342.1"/>
    <property type="molecule type" value="Genomic_DNA"/>
</dbReference>
<evidence type="ECO:0000256" key="5">
    <source>
        <dbReference type="ARBA" id="ARBA00022519"/>
    </source>
</evidence>
<evidence type="ECO:0000256" key="3">
    <source>
        <dbReference type="ARBA" id="ARBA00005985"/>
    </source>
</evidence>
<comment type="similarity">
    <text evidence="3 11">Belongs to the UbiA prenyltransferase family.</text>
</comment>
<reference evidence="13 14" key="1">
    <citation type="submission" date="2019-06" db="EMBL/GenBank/DDBJ databases">
        <title>Genomic Encyclopedia of Type Strains, Phase IV (KMG-V): Genome sequencing to study the core and pangenomes of soil and plant-associated prokaryotes.</title>
        <authorList>
            <person name="Whitman W."/>
        </authorList>
    </citation>
    <scope>NUCLEOTIDE SEQUENCE [LARGE SCALE GENOMIC DNA]</scope>
    <source>
        <strain evidence="13 14">BR 11622</strain>
    </source>
</reference>
<feature type="transmembrane region" description="Helical" evidence="11">
    <location>
        <begin position="236"/>
        <end position="254"/>
    </location>
</feature>
<sequence length="313" mass="33491">MPSETSETLGAGHTDIRRGNWVDRYLPAPARPYARLARLDRPIGTWLLLLPSWWSIALAVQPGHAPDLGLMVLFAIGAVVMRGAGCTINDILDRKFDALVERTRVRPIPSGAVSVPQAIAFLIAQCLVGLGVLVQMNGATIALGAASLVLVAAYPLMKRITWWPQAFLGLTFNWGALLGWMAVRVDLAWPPVLLYAGGILWTLGYDTIYAHQDREDDVKVGVKSTALRLGAASKRWILGFYAGATALWVAAVAAAGIHPLAYLGVGATGALLLRQAWQWRPDDPADSLAAFKAARIAGWVLLGSIILGMAGAS</sequence>
<evidence type="ECO:0000256" key="7">
    <source>
        <dbReference type="ARBA" id="ARBA00022688"/>
    </source>
</evidence>
<proteinExistence type="inferred from homology"/>
<dbReference type="GO" id="GO:0008412">
    <property type="term" value="F:4-hydroxybenzoate polyprenyltransferase activity"/>
    <property type="evidence" value="ECO:0007669"/>
    <property type="project" value="UniProtKB-UniRule"/>
</dbReference>
<keyword evidence="4 11" id="KW-1003">Cell membrane</keyword>
<comment type="cofactor">
    <cofactor evidence="1 11">
        <name>Mg(2+)</name>
        <dbReference type="ChEBI" id="CHEBI:18420"/>
    </cofactor>
</comment>
<dbReference type="Gene3D" id="1.20.120.1780">
    <property type="entry name" value="UbiA prenyltransferase"/>
    <property type="match status" value="1"/>
</dbReference>